<organism evidence="1 2">
    <name type="scientific">Brachionus plicatilis</name>
    <name type="common">Marine rotifer</name>
    <name type="synonym">Brachionus muelleri</name>
    <dbReference type="NCBI Taxonomy" id="10195"/>
    <lineage>
        <taxon>Eukaryota</taxon>
        <taxon>Metazoa</taxon>
        <taxon>Spiralia</taxon>
        <taxon>Gnathifera</taxon>
        <taxon>Rotifera</taxon>
        <taxon>Eurotatoria</taxon>
        <taxon>Monogononta</taxon>
        <taxon>Pseudotrocha</taxon>
        <taxon>Ploima</taxon>
        <taxon>Brachionidae</taxon>
        <taxon>Brachionus</taxon>
    </lineage>
</organism>
<sequence length="93" mass="10951">MTSVLAIDSNRLKNNFSIDFKIDQKIHVYVTILNWASNYFKNESVTHQSKCSNKEKKTSKSPYFNILSKVLKAILDLENFFVLNRMRNQTFNK</sequence>
<comment type="caution">
    <text evidence="1">The sequence shown here is derived from an EMBL/GenBank/DDBJ whole genome shotgun (WGS) entry which is preliminary data.</text>
</comment>
<reference evidence="1 2" key="1">
    <citation type="journal article" date="2018" name="Sci. Rep.">
        <title>Genomic signatures of local adaptation to the degree of environmental predictability in rotifers.</title>
        <authorList>
            <person name="Franch-Gras L."/>
            <person name="Hahn C."/>
            <person name="Garcia-Roger E.M."/>
            <person name="Carmona M.J."/>
            <person name="Serra M."/>
            <person name="Gomez A."/>
        </authorList>
    </citation>
    <scope>NUCLEOTIDE SEQUENCE [LARGE SCALE GENOMIC DNA]</scope>
    <source>
        <strain evidence="1">HYR1</strain>
    </source>
</reference>
<dbReference type="EMBL" id="REGN01000569">
    <property type="protein sequence ID" value="RNA40930.1"/>
    <property type="molecule type" value="Genomic_DNA"/>
</dbReference>
<protein>
    <submittedName>
        <fullName evidence="1">Uncharacterized protein</fullName>
    </submittedName>
</protein>
<name>A0A3M7SZB9_BRAPC</name>
<keyword evidence="2" id="KW-1185">Reference proteome</keyword>
<dbReference type="Proteomes" id="UP000276133">
    <property type="component" value="Unassembled WGS sequence"/>
</dbReference>
<evidence type="ECO:0000313" key="2">
    <source>
        <dbReference type="Proteomes" id="UP000276133"/>
    </source>
</evidence>
<gene>
    <name evidence="1" type="ORF">BpHYR1_045818</name>
</gene>
<accession>A0A3M7SZB9</accession>
<dbReference type="AlphaFoldDB" id="A0A3M7SZB9"/>
<proteinExistence type="predicted"/>
<evidence type="ECO:0000313" key="1">
    <source>
        <dbReference type="EMBL" id="RNA40930.1"/>
    </source>
</evidence>